<reference evidence="1 2" key="1">
    <citation type="submission" date="2018-07" db="EMBL/GenBank/DDBJ databases">
        <title>Genomic Encyclopedia of Type Strains, Phase IV (KMG-IV): sequencing the most valuable type-strain genomes for metagenomic binning, comparative biology and taxonomic classification.</title>
        <authorList>
            <person name="Goeker M."/>
        </authorList>
    </citation>
    <scope>NUCLEOTIDE SEQUENCE [LARGE SCALE GENOMIC DNA]</scope>
    <source>
        <strain evidence="1 2">DSM 100911</strain>
    </source>
</reference>
<organism evidence="1 2">
    <name type="scientific">Extensimonas vulgaris</name>
    <dbReference type="NCBI Taxonomy" id="1031594"/>
    <lineage>
        <taxon>Bacteria</taxon>
        <taxon>Pseudomonadati</taxon>
        <taxon>Pseudomonadota</taxon>
        <taxon>Betaproteobacteria</taxon>
        <taxon>Burkholderiales</taxon>
        <taxon>Comamonadaceae</taxon>
        <taxon>Extensimonas</taxon>
    </lineage>
</organism>
<keyword evidence="2" id="KW-1185">Reference proteome</keyword>
<evidence type="ECO:0000313" key="2">
    <source>
        <dbReference type="Proteomes" id="UP000252174"/>
    </source>
</evidence>
<dbReference type="Proteomes" id="UP000252174">
    <property type="component" value="Unassembled WGS sequence"/>
</dbReference>
<accession>A0A369AUG8</accession>
<proteinExistence type="predicted"/>
<name>A0A369AUG8_9BURK</name>
<dbReference type="AlphaFoldDB" id="A0A369AUG8"/>
<dbReference type="EMBL" id="QPJU01000001">
    <property type="protein sequence ID" value="RCX11896.1"/>
    <property type="molecule type" value="Genomic_DNA"/>
</dbReference>
<comment type="caution">
    <text evidence="1">The sequence shown here is derived from an EMBL/GenBank/DDBJ whole genome shotgun (WGS) entry which is preliminary data.</text>
</comment>
<protein>
    <submittedName>
        <fullName evidence="1">Uncharacterized protein</fullName>
    </submittedName>
</protein>
<evidence type="ECO:0000313" key="1">
    <source>
        <dbReference type="EMBL" id="RCX11896.1"/>
    </source>
</evidence>
<sequence>MQKISYQHACGIPKNFIRGGTTPSQRRAVYHVVMEQCGRVNEFNDSGEIEALFSTIAQGPADQQQQCRAQALATRSNDVTRDLGYQRHR</sequence>
<gene>
    <name evidence="1" type="ORF">DFR45_101431</name>
</gene>